<keyword evidence="8 13" id="KW-0472">Membrane</keyword>
<keyword evidence="9" id="KW-0739">Sodium transport</keyword>
<keyword evidence="16" id="KW-1185">Reference proteome</keyword>
<dbReference type="GO" id="GO:0006814">
    <property type="term" value="P:sodium ion transport"/>
    <property type="evidence" value="ECO:0007669"/>
    <property type="project" value="UniProtKB-KW"/>
</dbReference>
<feature type="transmembrane region" description="Helical" evidence="13">
    <location>
        <begin position="392"/>
        <end position="418"/>
    </location>
</feature>
<feature type="transmembrane region" description="Helical" evidence="13">
    <location>
        <begin position="192"/>
        <end position="214"/>
    </location>
</feature>
<reference evidence="15" key="1">
    <citation type="submission" date="2022-01" db="EMBL/GenBank/DDBJ databases">
        <authorList>
            <person name="King R."/>
        </authorList>
    </citation>
    <scope>NUCLEOTIDE SEQUENCE</scope>
</reference>
<evidence type="ECO:0000256" key="13">
    <source>
        <dbReference type="SAM" id="Phobius"/>
    </source>
</evidence>
<evidence type="ECO:0000256" key="12">
    <source>
        <dbReference type="SAM" id="MobiDB-lite"/>
    </source>
</evidence>
<dbReference type="InterPro" id="IPR050382">
    <property type="entry name" value="MFS_Na/Anion_cotransporter"/>
</dbReference>
<feature type="transmembrane region" description="Helical" evidence="13">
    <location>
        <begin position="361"/>
        <end position="380"/>
    </location>
</feature>
<evidence type="ECO:0000256" key="2">
    <source>
        <dbReference type="ARBA" id="ARBA00008586"/>
    </source>
</evidence>
<dbReference type="SUPFAM" id="SSF103473">
    <property type="entry name" value="MFS general substrate transporter"/>
    <property type="match status" value="1"/>
</dbReference>
<evidence type="ECO:0000256" key="3">
    <source>
        <dbReference type="ARBA" id="ARBA00022448"/>
    </source>
</evidence>
<keyword evidence="5" id="KW-0769">Symport</keyword>
<feature type="transmembrane region" description="Helical" evidence="13">
    <location>
        <begin position="335"/>
        <end position="354"/>
    </location>
</feature>
<feature type="transmembrane region" description="Helical" evidence="13">
    <location>
        <begin position="430"/>
        <end position="452"/>
    </location>
</feature>
<name>A0A9P0D106_9CUCU</name>
<evidence type="ECO:0000313" key="15">
    <source>
        <dbReference type="EMBL" id="CAH1108549.1"/>
    </source>
</evidence>
<feature type="domain" description="Major facilitator superfamily (MFS) profile" evidence="14">
    <location>
        <begin position="28"/>
        <end position="457"/>
    </location>
</feature>
<dbReference type="GO" id="GO:0015293">
    <property type="term" value="F:symporter activity"/>
    <property type="evidence" value="ECO:0007669"/>
    <property type="project" value="UniProtKB-KW"/>
</dbReference>
<comment type="function">
    <text evidence="10">May be an inorganic phosphate cotransporter.</text>
</comment>
<dbReference type="GO" id="GO:0016020">
    <property type="term" value="C:membrane"/>
    <property type="evidence" value="ECO:0007669"/>
    <property type="project" value="UniProtKB-SubCell"/>
</dbReference>
<evidence type="ECO:0000256" key="10">
    <source>
        <dbReference type="ARBA" id="ARBA00054632"/>
    </source>
</evidence>
<dbReference type="Pfam" id="PF07690">
    <property type="entry name" value="MFS_1"/>
    <property type="match status" value="1"/>
</dbReference>
<accession>A0A9P0D106</accession>
<keyword evidence="7" id="KW-0915">Sodium</keyword>
<evidence type="ECO:0000256" key="5">
    <source>
        <dbReference type="ARBA" id="ARBA00022847"/>
    </source>
</evidence>
<organism evidence="15 16">
    <name type="scientific">Psylliodes chrysocephalus</name>
    <dbReference type="NCBI Taxonomy" id="3402493"/>
    <lineage>
        <taxon>Eukaryota</taxon>
        <taxon>Metazoa</taxon>
        <taxon>Ecdysozoa</taxon>
        <taxon>Arthropoda</taxon>
        <taxon>Hexapoda</taxon>
        <taxon>Insecta</taxon>
        <taxon>Pterygota</taxon>
        <taxon>Neoptera</taxon>
        <taxon>Endopterygota</taxon>
        <taxon>Coleoptera</taxon>
        <taxon>Polyphaga</taxon>
        <taxon>Cucujiformia</taxon>
        <taxon>Chrysomeloidea</taxon>
        <taxon>Chrysomelidae</taxon>
        <taxon>Galerucinae</taxon>
        <taxon>Alticini</taxon>
        <taxon>Psylliodes</taxon>
    </lineage>
</organism>
<evidence type="ECO:0000256" key="6">
    <source>
        <dbReference type="ARBA" id="ARBA00022989"/>
    </source>
</evidence>
<keyword evidence="6 13" id="KW-1133">Transmembrane helix</keyword>
<comment type="similarity">
    <text evidence="2">Belongs to the major facilitator superfamily. Sodium/anion cotransporter family.</text>
</comment>
<evidence type="ECO:0000256" key="11">
    <source>
        <dbReference type="ARBA" id="ARBA00068450"/>
    </source>
</evidence>
<dbReference type="PROSITE" id="PS50850">
    <property type="entry name" value="MFS"/>
    <property type="match status" value="1"/>
</dbReference>
<dbReference type="FunFam" id="1.20.1250.20:FF:000144">
    <property type="entry name" value="Picot, isoform B"/>
    <property type="match status" value="1"/>
</dbReference>
<keyword evidence="4 13" id="KW-0812">Transmembrane</keyword>
<evidence type="ECO:0000259" key="14">
    <source>
        <dbReference type="PROSITE" id="PS50850"/>
    </source>
</evidence>
<evidence type="ECO:0000256" key="7">
    <source>
        <dbReference type="ARBA" id="ARBA00023053"/>
    </source>
</evidence>
<dbReference type="FunFam" id="1.20.1250.20:FF:000003">
    <property type="entry name" value="Solute carrier family 17 member 3"/>
    <property type="match status" value="1"/>
</dbReference>
<protein>
    <recommendedName>
        <fullName evidence="11">Putative inorganic phosphate cotransporter</fullName>
    </recommendedName>
</protein>
<feature type="transmembrane region" description="Helical" evidence="13">
    <location>
        <begin position="29"/>
        <end position="54"/>
    </location>
</feature>
<proteinExistence type="inferred from homology"/>
<gene>
    <name evidence="15" type="ORF">PSYICH_LOCUS8770</name>
</gene>
<sequence length="494" mass="55485">MVIKRELELFENQITSFKANFFGIRHIQYVMMFICVNISYGTRSILSITIFPMTEDDSTNKQIPNYPEWAPHKNMILSSFFWGYICFQVVAGQFIKKWGPKWFFGGAIFIASLFCALVPLIGAQLGYQGVIACRIITGLMQGFMFPCVHCLLSFWTAFQDRAKIGSFVYAAGPLGNVISLPLSGLISNSKYGWPAVFYLYGVLGMAWSVLYFIVGSDSPAKHKTISMSERQYIEQQHVVADEITESAPTPWKHIFLSAPFWAILVSHCGQNLGFWTLLTEIPSYLNEILLFDLKSNSSLSSLPYLVNWILSLMMGPMADFLITKNYVTTGTSRKIFNSIGMFIPAISLICLTFIDSKNPVAAIFLLTMAVGFNSAVYSGFNVNHIDLSPVHAGTLMALTNSVSNIFSLFSPLIVDMVISVTGYKETQKQLWTFVFCIAAGVYITTGIVYNLFGSGEVQSWNNLEEPQNNKTDEPKKQESTYRTFEDIKMDKMKT</sequence>
<evidence type="ECO:0000256" key="9">
    <source>
        <dbReference type="ARBA" id="ARBA00023201"/>
    </source>
</evidence>
<comment type="subcellular location">
    <subcellularLocation>
        <location evidence="1">Membrane</location>
        <topology evidence="1">Multi-pass membrane protein</topology>
    </subcellularLocation>
</comment>
<feature type="transmembrane region" description="Helical" evidence="13">
    <location>
        <begin position="135"/>
        <end position="155"/>
    </location>
</feature>
<dbReference type="Proteomes" id="UP001153636">
    <property type="component" value="Chromosome 3"/>
</dbReference>
<keyword evidence="3" id="KW-0813">Transport</keyword>
<dbReference type="Gene3D" id="1.20.1250.20">
    <property type="entry name" value="MFS general substrate transporter like domains"/>
    <property type="match status" value="2"/>
</dbReference>
<dbReference type="OrthoDB" id="2985014at2759"/>
<dbReference type="InterPro" id="IPR020846">
    <property type="entry name" value="MFS_dom"/>
</dbReference>
<dbReference type="AlphaFoldDB" id="A0A9P0D106"/>
<feature type="compositionally biased region" description="Basic and acidic residues" evidence="12">
    <location>
        <begin position="470"/>
        <end position="494"/>
    </location>
</feature>
<dbReference type="InterPro" id="IPR011701">
    <property type="entry name" value="MFS"/>
</dbReference>
<dbReference type="InterPro" id="IPR036259">
    <property type="entry name" value="MFS_trans_sf"/>
</dbReference>
<evidence type="ECO:0000256" key="8">
    <source>
        <dbReference type="ARBA" id="ARBA00023136"/>
    </source>
</evidence>
<feature type="transmembrane region" description="Helical" evidence="13">
    <location>
        <begin position="74"/>
        <end position="95"/>
    </location>
</feature>
<dbReference type="EMBL" id="OV651815">
    <property type="protein sequence ID" value="CAH1108549.1"/>
    <property type="molecule type" value="Genomic_DNA"/>
</dbReference>
<feature type="transmembrane region" description="Helical" evidence="13">
    <location>
        <begin position="167"/>
        <end position="186"/>
    </location>
</feature>
<dbReference type="PANTHER" id="PTHR11662">
    <property type="entry name" value="SOLUTE CARRIER FAMILY 17"/>
    <property type="match status" value="1"/>
</dbReference>
<evidence type="ECO:0000256" key="4">
    <source>
        <dbReference type="ARBA" id="ARBA00022692"/>
    </source>
</evidence>
<feature type="region of interest" description="Disordered" evidence="12">
    <location>
        <begin position="462"/>
        <end position="494"/>
    </location>
</feature>
<dbReference type="GO" id="GO:0006820">
    <property type="term" value="P:monoatomic anion transport"/>
    <property type="evidence" value="ECO:0007669"/>
    <property type="project" value="TreeGrafter"/>
</dbReference>
<feature type="transmembrane region" description="Helical" evidence="13">
    <location>
        <begin position="102"/>
        <end position="123"/>
    </location>
</feature>
<evidence type="ECO:0000256" key="1">
    <source>
        <dbReference type="ARBA" id="ARBA00004141"/>
    </source>
</evidence>
<keyword evidence="9" id="KW-0406">Ion transport</keyword>
<evidence type="ECO:0000313" key="16">
    <source>
        <dbReference type="Proteomes" id="UP001153636"/>
    </source>
</evidence>
<dbReference type="PANTHER" id="PTHR11662:SF280">
    <property type="entry name" value="FI21844P1-RELATED"/>
    <property type="match status" value="1"/>
</dbReference>